<keyword evidence="4" id="KW-1133">Transmembrane helix</keyword>
<protein>
    <submittedName>
        <fullName evidence="7">Chloride intracellular channel</fullName>
    </submittedName>
</protein>
<dbReference type="Gene3D" id="1.20.1050.10">
    <property type="match status" value="1"/>
</dbReference>
<evidence type="ECO:0000256" key="3">
    <source>
        <dbReference type="ARBA" id="ARBA00022692"/>
    </source>
</evidence>
<evidence type="ECO:0000259" key="6">
    <source>
        <dbReference type="Pfam" id="PF22441"/>
    </source>
</evidence>
<dbReference type="Proteomes" id="UP001626550">
    <property type="component" value="Unassembled WGS sequence"/>
</dbReference>
<dbReference type="PANTHER" id="PTHR43920">
    <property type="entry name" value="CHLORIDE INTRACELLULAR CHANNEL, ISOFORM A"/>
    <property type="match status" value="1"/>
</dbReference>
<comment type="subcellular location">
    <subcellularLocation>
        <location evidence="1">Membrane</location>
        <topology evidence="1">Single-pass membrane protein</topology>
    </subcellularLocation>
</comment>
<proteinExistence type="inferred from homology"/>
<keyword evidence="5" id="KW-0472">Membrane</keyword>
<evidence type="ECO:0000313" key="7">
    <source>
        <dbReference type="EMBL" id="KAL3313147.1"/>
    </source>
</evidence>
<keyword evidence="3" id="KW-0812">Transmembrane</keyword>
<sequence>AMDGQKPLVQLFVRQSVYDPDANGYCPFCQKWFMLLHLLMEKGYLSFKLTPVNLAIPLPSYEQLNVGRRLPVLTVSDDWENAPIIVVDTDEEIESLFIKWNIDQSLVSVSSVDSMCKHCLFTHGFGLKTGDRFIKGEEPCYSDCNLGPKLHHVRIAGEFYRNYSIPNEFYYIWTYLANVYQLDSFKMSCPSDKDILVHLLDKVTPASSCELNEIQAKIMMMPDAMKTLTLPPNVEPKVLPPFTSILDTTKSHPTC</sequence>
<name>A0ABD2Q1Q2_9PLAT</name>
<dbReference type="GO" id="GO:0016020">
    <property type="term" value="C:membrane"/>
    <property type="evidence" value="ECO:0007669"/>
    <property type="project" value="UniProtKB-SubCell"/>
</dbReference>
<dbReference type="PANTHER" id="PTHR43920:SF5">
    <property type="entry name" value="CHLORIDE INTRACELLULAR CHANNEL CLIC"/>
    <property type="match status" value="1"/>
</dbReference>
<evidence type="ECO:0000256" key="1">
    <source>
        <dbReference type="ARBA" id="ARBA00004167"/>
    </source>
</evidence>
<dbReference type="InterPro" id="IPR036282">
    <property type="entry name" value="Glutathione-S-Trfase_C_sf"/>
</dbReference>
<accession>A0ABD2Q1Q2</accession>
<dbReference type="Gene3D" id="3.40.30.10">
    <property type="entry name" value="Glutaredoxin"/>
    <property type="match status" value="1"/>
</dbReference>
<reference evidence="7 8" key="1">
    <citation type="submission" date="2024-11" db="EMBL/GenBank/DDBJ databases">
        <title>Adaptive evolution of stress response genes in parasites aligns with host niche diversity.</title>
        <authorList>
            <person name="Hahn C."/>
            <person name="Resl P."/>
        </authorList>
    </citation>
    <scope>NUCLEOTIDE SEQUENCE [LARGE SCALE GENOMIC DNA]</scope>
    <source>
        <strain evidence="7">EGGRZ-B1_66</strain>
        <tissue evidence="7">Body</tissue>
    </source>
</reference>
<comment type="similarity">
    <text evidence="2">Belongs to the chloride channel CLIC family.</text>
</comment>
<dbReference type="Pfam" id="PF22441">
    <property type="entry name" value="CLIC-like_N"/>
    <property type="match status" value="1"/>
</dbReference>
<keyword evidence="8" id="KW-1185">Reference proteome</keyword>
<organism evidence="7 8">
    <name type="scientific">Cichlidogyrus casuarinus</name>
    <dbReference type="NCBI Taxonomy" id="1844966"/>
    <lineage>
        <taxon>Eukaryota</taxon>
        <taxon>Metazoa</taxon>
        <taxon>Spiralia</taxon>
        <taxon>Lophotrochozoa</taxon>
        <taxon>Platyhelminthes</taxon>
        <taxon>Monogenea</taxon>
        <taxon>Monopisthocotylea</taxon>
        <taxon>Dactylogyridea</taxon>
        <taxon>Ancyrocephalidae</taxon>
        <taxon>Cichlidogyrus</taxon>
    </lineage>
</organism>
<dbReference type="EMBL" id="JBJKFK010001421">
    <property type="protein sequence ID" value="KAL3313147.1"/>
    <property type="molecule type" value="Genomic_DNA"/>
</dbReference>
<feature type="domain" description="CLIC N-terminal" evidence="6">
    <location>
        <begin position="7"/>
        <end position="79"/>
    </location>
</feature>
<dbReference type="SUPFAM" id="SSF47616">
    <property type="entry name" value="GST C-terminal domain-like"/>
    <property type="match status" value="1"/>
</dbReference>
<evidence type="ECO:0000256" key="2">
    <source>
        <dbReference type="ARBA" id="ARBA00007655"/>
    </source>
</evidence>
<gene>
    <name evidence="7" type="primary">CLIC5</name>
    <name evidence="7" type="ORF">Ciccas_008250</name>
</gene>
<evidence type="ECO:0000256" key="5">
    <source>
        <dbReference type="ARBA" id="ARBA00023136"/>
    </source>
</evidence>
<dbReference type="InterPro" id="IPR053823">
    <property type="entry name" value="CLIC_N"/>
</dbReference>
<comment type="caution">
    <text evidence="7">The sequence shown here is derived from an EMBL/GenBank/DDBJ whole genome shotgun (WGS) entry which is preliminary data.</text>
</comment>
<evidence type="ECO:0000313" key="8">
    <source>
        <dbReference type="Proteomes" id="UP001626550"/>
    </source>
</evidence>
<evidence type="ECO:0000256" key="4">
    <source>
        <dbReference type="ARBA" id="ARBA00022989"/>
    </source>
</evidence>
<dbReference type="AlphaFoldDB" id="A0ABD2Q1Q2"/>
<feature type="non-terminal residue" evidence="7">
    <location>
        <position position="1"/>
    </location>
</feature>